<dbReference type="AlphaFoldDB" id="A0A3A1YGB1"/>
<dbReference type="PANTHER" id="PTHR43281">
    <property type="entry name" value="FARNESYL DIPHOSPHATE SYNTHASE"/>
    <property type="match status" value="1"/>
</dbReference>
<comment type="caution">
    <text evidence="8">The sequence shown here is derived from an EMBL/GenBank/DDBJ whole genome shotgun (WGS) entry which is preliminary data.</text>
</comment>
<dbReference type="SFLD" id="SFLDG01017">
    <property type="entry name" value="Polyprenyl_Transferase_Like"/>
    <property type="match status" value="1"/>
</dbReference>
<dbReference type="Proteomes" id="UP000265964">
    <property type="component" value="Unassembled WGS sequence"/>
</dbReference>
<keyword evidence="3 7" id="KW-0808">Transferase</keyword>
<evidence type="ECO:0000256" key="7">
    <source>
        <dbReference type="RuleBase" id="RU004466"/>
    </source>
</evidence>
<dbReference type="Pfam" id="PF00348">
    <property type="entry name" value="polyprenyl_synt"/>
    <property type="match status" value="1"/>
</dbReference>
<gene>
    <name evidence="8" type="ORF">CKF59_02605</name>
</gene>
<dbReference type="OrthoDB" id="9805316at2"/>
<comment type="similarity">
    <text evidence="2 7">Belongs to the FPP/GGPP synthase family.</text>
</comment>
<dbReference type="PROSITE" id="PS00723">
    <property type="entry name" value="POLYPRENYL_SYNTHASE_1"/>
    <property type="match status" value="1"/>
</dbReference>
<name>A0A3A1YGB1_9GAMM</name>
<evidence type="ECO:0000256" key="6">
    <source>
        <dbReference type="ARBA" id="ARBA00023229"/>
    </source>
</evidence>
<dbReference type="PANTHER" id="PTHR43281:SF1">
    <property type="entry name" value="FARNESYL DIPHOSPHATE SYNTHASE"/>
    <property type="match status" value="1"/>
</dbReference>
<evidence type="ECO:0000256" key="4">
    <source>
        <dbReference type="ARBA" id="ARBA00022723"/>
    </source>
</evidence>
<dbReference type="GO" id="GO:0004659">
    <property type="term" value="F:prenyltransferase activity"/>
    <property type="evidence" value="ECO:0007669"/>
    <property type="project" value="InterPro"/>
</dbReference>
<dbReference type="EMBL" id="NRJF01000060">
    <property type="protein sequence ID" value="RIY36715.1"/>
    <property type="molecule type" value="Genomic_DNA"/>
</dbReference>
<organism evidence="8 9">
    <name type="scientific">Psittacicella gerlachiana</name>
    <dbReference type="NCBI Taxonomy" id="2028574"/>
    <lineage>
        <taxon>Bacteria</taxon>
        <taxon>Pseudomonadati</taxon>
        <taxon>Pseudomonadota</taxon>
        <taxon>Gammaproteobacteria</taxon>
        <taxon>Pasteurellales</taxon>
        <taxon>Psittacicellaceae</taxon>
        <taxon>Psittacicella</taxon>
    </lineage>
</organism>
<dbReference type="PROSITE" id="PS00444">
    <property type="entry name" value="POLYPRENYL_SYNTHASE_2"/>
    <property type="match status" value="1"/>
</dbReference>
<evidence type="ECO:0000313" key="8">
    <source>
        <dbReference type="EMBL" id="RIY36715.1"/>
    </source>
</evidence>
<accession>A0A3A1YGB1</accession>
<evidence type="ECO:0000256" key="2">
    <source>
        <dbReference type="ARBA" id="ARBA00006706"/>
    </source>
</evidence>
<dbReference type="InterPro" id="IPR008949">
    <property type="entry name" value="Isoprenoid_synthase_dom_sf"/>
</dbReference>
<dbReference type="RefSeq" id="WP_119534429.1">
    <property type="nucleotide sequence ID" value="NZ_NRJF01000060.1"/>
</dbReference>
<reference evidence="8 9" key="1">
    <citation type="submission" date="2017-08" db="EMBL/GenBank/DDBJ databases">
        <title>Reclassification of Bisgaard taxon 37 and 44.</title>
        <authorList>
            <person name="Christensen H."/>
        </authorList>
    </citation>
    <scope>NUCLEOTIDE SEQUENCE [LARGE SCALE GENOMIC DNA]</scope>
    <source>
        <strain evidence="8 9">EEAB3T1</strain>
    </source>
</reference>
<evidence type="ECO:0000313" key="9">
    <source>
        <dbReference type="Proteomes" id="UP000265964"/>
    </source>
</evidence>
<evidence type="ECO:0000256" key="1">
    <source>
        <dbReference type="ARBA" id="ARBA00001946"/>
    </source>
</evidence>
<dbReference type="GO" id="GO:0046872">
    <property type="term" value="F:metal ion binding"/>
    <property type="evidence" value="ECO:0007669"/>
    <property type="project" value="UniProtKB-KW"/>
</dbReference>
<dbReference type="GO" id="GO:0016114">
    <property type="term" value="P:terpenoid biosynthetic process"/>
    <property type="evidence" value="ECO:0007669"/>
    <property type="project" value="UniProtKB-ARBA"/>
</dbReference>
<keyword evidence="4" id="KW-0479">Metal-binding</keyword>
<dbReference type="FunFam" id="1.10.600.10:FF:000001">
    <property type="entry name" value="Geranylgeranyl diphosphate synthase"/>
    <property type="match status" value="1"/>
</dbReference>
<dbReference type="InterPro" id="IPR000092">
    <property type="entry name" value="Polyprenyl_synt"/>
</dbReference>
<evidence type="ECO:0000256" key="3">
    <source>
        <dbReference type="ARBA" id="ARBA00022679"/>
    </source>
</evidence>
<dbReference type="GO" id="GO:0008654">
    <property type="term" value="P:phospholipid biosynthetic process"/>
    <property type="evidence" value="ECO:0007669"/>
    <property type="project" value="UniProtKB-ARBA"/>
</dbReference>
<comment type="cofactor">
    <cofactor evidence="1">
        <name>Mg(2+)</name>
        <dbReference type="ChEBI" id="CHEBI:18420"/>
    </cofactor>
</comment>
<dbReference type="InterPro" id="IPR033749">
    <property type="entry name" value="Polyprenyl_synt_CS"/>
</dbReference>
<keyword evidence="5" id="KW-0460">Magnesium</keyword>
<evidence type="ECO:0008006" key="10">
    <source>
        <dbReference type="Google" id="ProtNLM"/>
    </source>
</evidence>
<evidence type="ECO:0000256" key="5">
    <source>
        <dbReference type="ARBA" id="ARBA00022842"/>
    </source>
</evidence>
<dbReference type="SUPFAM" id="SSF48576">
    <property type="entry name" value="Terpenoid synthases"/>
    <property type="match status" value="1"/>
</dbReference>
<keyword evidence="6" id="KW-0414">Isoprene biosynthesis</keyword>
<sequence length="382" mass="43045">MLQLSQEEAIKYNLNELADLIVSHYNLEQKLSEKLTLEEFLALISQATRNFIELVLGVNSDSLQQLFFNDPQILDLLPPNAQDQQIMQIFGMDKLRESMYYSLYSDGKMLRPALVFVGGLLTKAKLSDLLIAAMAIECIHTYSLIHDDLPAMDNDTYRRGKLTNHLVFGESMAILAGDALQTLGFSLLSSNQQLEAKQVLKQVQVLAYGAGHYGMCLGQALDILGDDLTLDKLKELGISQSKAELRLTQIHYRKTAFLIRSSILLGVYASNHAKGKDLERILSYWAYNLGLTFQIKDDILDVLGNEAEIGKPVGSDLVNHKLTYVSLYGLEQAQEKLNAKFVQTLEYVEQLENLFKENTEQEASLAITWLRDLTTFVVNRNK</sequence>
<protein>
    <recommendedName>
        <fullName evidence="10">Geranylgeranyl diphosphate synthase type II</fullName>
    </recommendedName>
</protein>
<dbReference type="CDD" id="cd00685">
    <property type="entry name" value="Trans_IPPS_HT"/>
    <property type="match status" value="1"/>
</dbReference>
<keyword evidence="9" id="KW-1185">Reference proteome</keyword>
<proteinExistence type="inferred from homology"/>
<dbReference type="Gene3D" id="1.10.600.10">
    <property type="entry name" value="Farnesyl Diphosphate Synthase"/>
    <property type="match status" value="1"/>
</dbReference>
<dbReference type="SFLD" id="SFLDS00005">
    <property type="entry name" value="Isoprenoid_Synthase_Type_I"/>
    <property type="match status" value="1"/>
</dbReference>